<dbReference type="GeneID" id="19941402"/>
<feature type="region of interest" description="Disordered" evidence="1">
    <location>
        <begin position="1"/>
        <end position="34"/>
    </location>
</feature>
<dbReference type="VEuPathDB" id="FungiDB:SDRG_00675"/>
<dbReference type="RefSeq" id="XP_008604385.1">
    <property type="nucleotide sequence ID" value="XM_008606163.1"/>
</dbReference>
<organism evidence="2 3">
    <name type="scientific">Saprolegnia diclina (strain VS20)</name>
    <dbReference type="NCBI Taxonomy" id="1156394"/>
    <lineage>
        <taxon>Eukaryota</taxon>
        <taxon>Sar</taxon>
        <taxon>Stramenopiles</taxon>
        <taxon>Oomycota</taxon>
        <taxon>Saprolegniomycetes</taxon>
        <taxon>Saprolegniales</taxon>
        <taxon>Saprolegniaceae</taxon>
        <taxon>Saprolegnia</taxon>
    </lineage>
</organism>
<reference evidence="2 3" key="1">
    <citation type="submission" date="2012-04" db="EMBL/GenBank/DDBJ databases">
        <title>The Genome Sequence of Saprolegnia declina VS20.</title>
        <authorList>
            <consortium name="The Broad Institute Genome Sequencing Platform"/>
            <person name="Russ C."/>
            <person name="Nusbaum C."/>
            <person name="Tyler B."/>
            <person name="van West P."/>
            <person name="Dieguez-Uribeondo J."/>
            <person name="de Bruijn I."/>
            <person name="Tripathy S."/>
            <person name="Jiang R."/>
            <person name="Young S.K."/>
            <person name="Zeng Q."/>
            <person name="Gargeya S."/>
            <person name="Fitzgerald M."/>
            <person name="Haas B."/>
            <person name="Abouelleil A."/>
            <person name="Alvarado L."/>
            <person name="Arachchi H.M."/>
            <person name="Berlin A."/>
            <person name="Chapman S.B."/>
            <person name="Goldberg J."/>
            <person name="Griggs A."/>
            <person name="Gujja S."/>
            <person name="Hansen M."/>
            <person name="Howarth C."/>
            <person name="Imamovic A."/>
            <person name="Larimer J."/>
            <person name="McCowen C."/>
            <person name="Montmayeur A."/>
            <person name="Murphy C."/>
            <person name="Neiman D."/>
            <person name="Pearson M."/>
            <person name="Priest M."/>
            <person name="Roberts A."/>
            <person name="Saif S."/>
            <person name="Shea T."/>
            <person name="Sisk P."/>
            <person name="Sykes S."/>
            <person name="Wortman J."/>
            <person name="Nusbaum C."/>
            <person name="Birren B."/>
        </authorList>
    </citation>
    <scope>NUCLEOTIDE SEQUENCE [LARGE SCALE GENOMIC DNA]</scope>
    <source>
        <strain evidence="2 3">VS20</strain>
    </source>
</reference>
<evidence type="ECO:0000313" key="3">
    <source>
        <dbReference type="Proteomes" id="UP000030762"/>
    </source>
</evidence>
<dbReference type="Proteomes" id="UP000030762">
    <property type="component" value="Unassembled WGS sequence"/>
</dbReference>
<dbReference type="InParanoid" id="T0R4B4"/>
<gene>
    <name evidence="2" type="ORF">SDRG_00675</name>
</gene>
<keyword evidence="3" id="KW-1185">Reference proteome</keyword>
<evidence type="ECO:0000313" key="2">
    <source>
        <dbReference type="EMBL" id="EQC41816.1"/>
    </source>
</evidence>
<sequence>MSSVRRGQKTADNAADKHAPRKAEAPEPVSEHVKGGECNQLQCLVSLTFKFALAFKLTLTLKLALPFKLTLPFKLATEGADGTSDREHGTEVVDCRIVTCIRFGASTTTVSTDVVGRNTAAPRH</sequence>
<name>T0R4B4_SAPDV</name>
<accession>T0R4B4</accession>
<dbReference type="AlphaFoldDB" id="T0R4B4"/>
<protein>
    <submittedName>
        <fullName evidence="2">Uncharacterized protein</fullName>
    </submittedName>
</protein>
<proteinExistence type="predicted"/>
<dbReference type="EMBL" id="JH767133">
    <property type="protein sequence ID" value="EQC41816.1"/>
    <property type="molecule type" value="Genomic_DNA"/>
</dbReference>
<feature type="compositionally biased region" description="Basic and acidic residues" evidence="1">
    <location>
        <begin position="14"/>
        <end position="34"/>
    </location>
</feature>
<evidence type="ECO:0000256" key="1">
    <source>
        <dbReference type="SAM" id="MobiDB-lite"/>
    </source>
</evidence>